<feature type="compositionally biased region" description="Basic and acidic residues" evidence="1">
    <location>
        <begin position="79"/>
        <end position="93"/>
    </location>
</feature>
<evidence type="ECO:0000313" key="4">
    <source>
        <dbReference type="Proteomes" id="UP000178622"/>
    </source>
</evidence>
<dbReference type="OrthoDB" id="9792074at2"/>
<reference evidence="4" key="1">
    <citation type="submission" date="2016-09" db="EMBL/GenBank/DDBJ databases">
        <title>Draft genome sequence of a novel species of the family Streptococcaceae isolated from flowers.</title>
        <authorList>
            <person name="Chuah L.-O."/>
            <person name="Yap K.-P."/>
            <person name="Thong K.L."/>
            <person name="Liong M.T."/>
            <person name="Ahmad R."/>
            <person name="Rusul G."/>
        </authorList>
    </citation>
    <scope>NUCLEOTIDE SEQUENCE [LARGE SCALE GENOMIC DNA]</scope>
    <source>
        <strain evidence="4">DF1</strain>
    </source>
</reference>
<dbReference type="SUPFAM" id="SSF55166">
    <property type="entry name" value="Hedgehog/DD-peptidase"/>
    <property type="match status" value="1"/>
</dbReference>
<dbReference type="PANTHER" id="PTHR34385:SF1">
    <property type="entry name" value="PEPTIDOGLYCAN L-ALANYL-D-GLUTAMATE ENDOPEPTIDASE CWLK"/>
    <property type="match status" value="1"/>
</dbReference>
<dbReference type="Proteomes" id="UP000178622">
    <property type="component" value="Unassembled WGS sequence"/>
</dbReference>
<proteinExistence type="predicted"/>
<feature type="compositionally biased region" description="Basic and acidic residues" evidence="1">
    <location>
        <begin position="47"/>
        <end position="63"/>
    </location>
</feature>
<dbReference type="InterPro" id="IPR009045">
    <property type="entry name" value="Zn_M74/Hedgehog-like"/>
</dbReference>
<dbReference type="InterPro" id="IPR003646">
    <property type="entry name" value="SH3-like_bac-type"/>
</dbReference>
<dbReference type="Pfam" id="PF08460">
    <property type="entry name" value="SH3_5"/>
    <property type="match status" value="3"/>
</dbReference>
<feature type="compositionally biased region" description="Polar residues" evidence="1">
    <location>
        <begin position="67"/>
        <end position="78"/>
    </location>
</feature>
<feature type="domain" description="SH3b" evidence="2">
    <location>
        <begin position="587"/>
        <end position="653"/>
    </location>
</feature>
<feature type="domain" description="SH3b" evidence="2">
    <location>
        <begin position="124"/>
        <end position="190"/>
    </location>
</feature>
<dbReference type="GO" id="GO:0006508">
    <property type="term" value="P:proteolysis"/>
    <property type="evidence" value="ECO:0007669"/>
    <property type="project" value="InterPro"/>
</dbReference>
<feature type="domain" description="SH3b" evidence="2">
    <location>
        <begin position="201"/>
        <end position="266"/>
    </location>
</feature>
<dbReference type="EMBL" id="MKIR01000021">
    <property type="protein sequence ID" value="OFI49093.1"/>
    <property type="molecule type" value="Genomic_DNA"/>
</dbReference>
<dbReference type="STRING" id="1859473.BG261_04260"/>
<name>A0A1E8GN85_9LACT</name>
<organism evidence="3 4">
    <name type="scientific">Floricoccus tropicus</name>
    <dbReference type="NCBI Taxonomy" id="1859473"/>
    <lineage>
        <taxon>Bacteria</taxon>
        <taxon>Bacillati</taxon>
        <taxon>Bacillota</taxon>
        <taxon>Bacilli</taxon>
        <taxon>Lactobacillales</taxon>
        <taxon>Streptococcaceae</taxon>
        <taxon>Floricoccus</taxon>
    </lineage>
</organism>
<evidence type="ECO:0000256" key="1">
    <source>
        <dbReference type="SAM" id="MobiDB-lite"/>
    </source>
</evidence>
<dbReference type="CDD" id="cd14852">
    <property type="entry name" value="LD-carboxypeptidase"/>
    <property type="match status" value="1"/>
</dbReference>
<dbReference type="Gene3D" id="3.30.1380.10">
    <property type="match status" value="1"/>
</dbReference>
<dbReference type="RefSeq" id="WP_070792400.1">
    <property type="nucleotide sequence ID" value="NZ_MKIR01000021.1"/>
</dbReference>
<comment type="caution">
    <text evidence="3">The sequence shown here is derived from an EMBL/GenBank/DDBJ whole genome shotgun (WGS) entry which is preliminary data.</text>
</comment>
<keyword evidence="4" id="KW-1185">Reference proteome</keyword>
<evidence type="ECO:0000313" key="3">
    <source>
        <dbReference type="EMBL" id="OFI49093.1"/>
    </source>
</evidence>
<gene>
    <name evidence="3" type="ORF">BG261_04260</name>
</gene>
<evidence type="ECO:0000259" key="2">
    <source>
        <dbReference type="SMART" id="SM00287"/>
    </source>
</evidence>
<dbReference type="InterPro" id="IPR052179">
    <property type="entry name" value="DD-CPase-like"/>
</dbReference>
<dbReference type="InterPro" id="IPR058193">
    <property type="entry name" value="VanY/YodJ_core_dom"/>
</dbReference>
<dbReference type="AlphaFoldDB" id="A0A1E8GN85"/>
<sequence>MKKVSKYLLLSGAVLSLAIGIDKSQDAFTIIASAETSNSQNQTVNSIDDKLKDENEISTKNEDNPSEIKNSSTNAIQNSDKEPKDNKDVLSDDDIRKDALTSTYNVEENIKPSLAMDAWTRVPEQGKYVFKNKCIIKDSPTKNGKIITYFDKGMSVNYDSKVSIDGQTWISYVSFGGNRYYVQIDEQKPEPKPDNEWKLVPENGTYKFTFSCPIKSEPKKSSSTVATYEKGMTVNYDNKVTYDGADWISYIASSGARRYVQISQNNEQAADAKYKVGDIVQLGSGARYESNGNNISERQGWIGTIKEVRVDKKSHSNYSYKIVFSSGSATLQNNYVLEQDIQKPTKSPKYQVGDNVQLGNGARYESDGNNISARRGWIGTVKEVNVDNMSHSNYSYKVEYKNGNLNTCILEQDLQLPKPDSNSSDAKYKVGDTVQLGSGARYESNGNNISERQGWIGTIKEVRVDKKSHSNYSYKIVFSSGSATLQNNYVLEQDIQKPTKSPKYQVGDNVQLGNGARYESDGNNISARRGWVGTVKEVNVDNMSHSNYSYKVEYKDGNLNTCILEQDLQLPKEGSKPNDTWKLVPESGTYTFTTRTGVKNEPKKSSPDLAFYDKGMTVVYDNIVTNDGVKWISYIAGSGARRYVQITTDSSGNNNQNKGMTIVNGILIVNKKNSIPSTYAPGENSEAIANLRKLISAMRASGMDVSNSYSGYRSYATQAQLYQSYVNRDGKAAADTYSARPGFSEHQTGLAFDLLRSDGSLIVSARESNWIAQNAHKYGFIVRFPEGKDSITGYQYEPWHVRYVGNKATSIYNSGKTLEEYLGVPGGGYR</sequence>
<dbReference type="Gene3D" id="2.30.30.1210">
    <property type="entry name" value="Domain of unknown function DUF1541"/>
    <property type="match status" value="1"/>
</dbReference>
<feature type="region of interest" description="Disordered" evidence="1">
    <location>
        <begin position="39"/>
        <end position="93"/>
    </location>
</feature>
<accession>A0A1E8GN85</accession>
<dbReference type="Gene3D" id="2.30.30.40">
    <property type="entry name" value="SH3 Domains"/>
    <property type="match status" value="3"/>
</dbReference>
<dbReference type="GO" id="GO:0008233">
    <property type="term" value="F:peptidase activity"/>
    <property type="evidence" value="ECO:0007669"/>
    <property type="project" value="InterPro"/>
</dbReference>
<protein>
    <recommendedName>
        <fullName evidence="2">SH3b domain-containing protein</fullName>
    </recommendedName>
</protein>
<dbReference type="PANTHER" id="PTHR34385">
    <property type="entry name" value="D-ALANYL-D-ALANINE CARBOXYPEPTIDASE"/>
    <property type="match status" value="1"/>
</dbReference>
<dbReference type="Pfam" id="PF02557">
    <property type="entry name" value="VanY"/>
    <property type="match status" value="1"/>
</dbReference>
<dbReference type="SMART" id="SM00287">
    <property type="entry name" value="SH3b"/>
    <property type="match status" value="3"/>
</dbReference>
<dbReference type="InterPro" id="IPR003709">
    <property type="entry name" value="VanY-like_core_dom"/>
</dbReference>